<name>A0AAX6MAQ3_9PEZI</name>
<accession>A0AAX6MAQ3</accession>
<sequence>MSEYMTTQQVRGALEEREALVDEFRQKQDDVNRTGLSLNRAECKKAVEDSLQVERRLDEDLKKRRESLQKQAAAADDFLAKLKDSSGAINRQKLIDSLTSLNQSIYQHALLVVAAKKDNLDFIRNISPGHRAALGIFDHRSIEDRLYNDIAQKDRDIEFMRKEMSAKTKEFDQISAKMASQKQEFDKTLAELATQTHELANVRDEVTALRRQVDEKDKLIQESNTSRDEANRHAGILTDELATKTIEASILANKLEYAERRLSQLDESVPRLKEQIQVSEDNIVVLNENVTSRDERISALNEEITKLETRVVSLEVSLQQVSPELENSRHTETLLREQSTIATKAPEAAEARELGIARFFAIQSGWEGAQYSRWLPYIRVVAEADSTIGSNPTPTPLPWVVLETWRSDNEQKLGNYPYSDVVSIACGLYGYALQRDTDEEPLYLLGLLARRLAEDKSAYVAPIVYVLEKYLEITEDFDVSTAAARLQLFYLGLGQVASLIAKRWPSFPGIENIRLRLRGQLTGSPFSTLDNLLDDANLESVLREQSPKVYLFHEDLNTAFISLRGLGNIRDSRDWIFALNFTDRVIRMIHGTRGKWSGILDFIVRAPEPKDDLVIRVRTREEFVWVQNHF</sequence>
<dbReference type="EMBL" id="JBANMG010000008">
    <property type="protein sequence ID" value="KAK6949720.1"/>
    <property type="molecule type" value="Genomic_DNA"/>
</dbReference>
<keyword evidence="1" id="KW-0175">Coiled coil</keyword>
<proteinExistence type="predicted"/>
<feature type="coiled-coil region" evidence="1">
    <location>
        <begin position="192"/>
        <end position="219"/>
    </location>
</feature>
<dbReference type="SUPFAM" id="SSF57997">
    <property type="entry name" value="Tropomyosin"/>
    <property type="match status" value="1"/>
</dbReference>
<evidence type="ECO:0000313" key="2">
    <source>
        <dbReference type="EMBL" id="KAK6949720.1"/>
    </source>
</evidence>
<organism evidence="2 3">
    <name type="scientific">Daldinia eschscholtzii</name>
    <dbReference type="NCBI Taxonomy" id="292717"/>
    <lineage>
        <taxon>Eukaryota</taxon>
        <taxon>Fungi</taxon>
        <taxon>Dikarya</taxon>
        <taxon>Ascomycota</taxon>
        <taxon>Pezizomycotina</taxon>
        <taxon>Sordariomycetes</taxon>
        <taxon>Xylariomycetidae</taxon>
        <taxon>Xylariales</taxon>
        <taxon>Hypoxylaceae</taxon>
        <taxon>Daldinia</taxon>
    </lineage>
</organism>
<feature type="coiled-coil region" evidence="1">
    <location>
        <begin position="255"/>
        <end position="317"/>
    </location>
</feature>
<protein>
    <submittedName>
        <fullName evidence="2">Uncharacterized protein</fullName>
    </submittedName>
</protein>
<dbReference type="Gene3D" id="1.20.5.340">
    <property type="match status" value="1"/>
</dbReference>
<reference evidence="2 3" key="1">
    <citation type="journal article" date="2024" name="Front Chem Biol">
        <title>Unveiling the potential of Daldinia eschscholtzii MFLUCC 19-0629 through bioactivity and bioinformatics studies for enhanced sustainable agriculture production.</title>
        <authorList>
            <person name="Brooks S."/>
            <person name="Weaver J.A."/>
            <person name="Klomchit A."/>
            <person name="Alharthi S.A."/>
            <person name="Onlamun T."/>
            <person name="Nurani R."/>
            <person name="Vong T.K."/>
            <person name="Alberti F."/>
            <person name="Greco C."/>
        </authorList>
    </citation>
    <scope>NUCLEOTIDE SEQUENCE [LARGE SCALE GENOMIC DNA]</scope>
    <source>
        <strain evidence="2">MFLUCC 19-0629</strain>
    </source>
</reference>
<keyword evidence="3" id="KW-1185">Reference proteome</keyword>
<dbReference type="AlphaFoldDB" id="A0AAX6MAQ3"/>
<evidence type="ECO:0000256" key="1">
    <source>
        <dbReference type="SAM" id="Coils"/>
    </source>
</evidence>
<gene>
    <name evidence="2" type="ORF">Daesc_008040</name>
</gene>
<dbReference type="Proteomes" id="UP001369815">
    <property type="component" value="Unassembled WGS sequence"/>
</dbReference>
<comment type="caution">
    <text evidence="2">The sequence shown here is derived from an EMBL/GenBank/DDBJ whole genome shotgun (WGS) entry which is preliminary data.</text>
</comment>
<evidence type="ECO:0000313" key="3">
    <source>
        <dbReference type="Proteomes" id="UP001369815"/>
    </source>
</evidence>